<dbReference type="EMBL" id="JAFBCF010000001">
    <property type="protein sequence ID" value="MBM7798517.1"/>
    <property type="molecule type" value="Genomic_DNA"/>
</dbReference>
<sequence length="302" mass="33521">MSSPALPDWAVIRTGRSGYRWLRKKSKRALSHVWLAALKVRNRHSSATVTGDADVVVSLTSYGRRVQSVAYAIESIASGRLKPRRLILWLDNQAVFDSRPASLRRLEQRGLEIRMAQNYGPHTKYFPYVQSEAEHRLPLVTADDDVLYPPNWLSRLYRAASARPDLVSCYRAARILTSGQALAPYNSWPMCKTTLPGPDLLATGVSGVLYPVRMLAELARRGAAFMDVCPAADDIWLHWVALRAGIPVRQISRTPVHFPVIPGTQEQTLVASNVGQGGNDKWISNLYTPDDVALLSGLSHTP</sequence>
<dbReference type="CDD" id="cd00761">
    <property type="entry name" value="Glyco_tranf_GTA_type"/>
    <property type="match status" value="1"/>
</dbReference>
<accession>A0ABS2RJ17</accession>
<evidence type="ECO:0000313" key="2">
    <source>
        <dbReference type="Proteomes" id="UP000704762"/>
    </source>
</evidence>
<reference evidence="1 2" key="1">
    <citation type="submission" date="2021-01" db="EMBL/GenBank/DDBJ databases">
        <title>Sequencing the genomes of 1000 actinobacteria strains.</title>
        <authorList>
            <person name="Klenk H.-P."/>
        </authorList>
    </citation>
    <scope>NUCLEOTIDE SEQUENCE [LARGE SCALE GENOMIC DNA]</scope>
    <source>
        <strain evidence="1 2">DSM 18662</strain>
    </source>
</reference>
<dbReference type="Proteomes" id="UP000704762">
    <property type="component" value="Unassembled WGS sequence"/>
</dbReference>
<name>A0ABS2RJ17_9ACTN</name>
<gene>
    <name evidence="1" type="ORF">JOE57_001438</name>
</gene>
<organism evidence="1 2">
    <name type="scientific">Microlunatus panaciterrae</name>
    <dbReference type="NCBI Taxonomy" id="400768"/>
    <lineage>
        <taxon>Bacteria</taxon>
        <taxon>Bacillati</taxon>
        <taxon>Actinomycetota</taxon>
        <taxon>Actinomycetes</taxon>
        <taxon>Propionibacteriales</taxon>
        <taxon>Propionibacteriaceae</taxon>
        <taxon>Microlunatus</taxon>
    </lineage>
</organism>
<dbReference type="SUPFAM" id="SSF53448">
    <property type="entry name" value="Nucleotide-diphospho-sugar transferases"/>
    <property type="match status" value="1"/>
</dbReference>
<evidence type="ECO:0008006" key="3">
    <source>
        <dbReference type="Google" id="ProtNLM"/>
    </source>
</evidence>
<proteinExistence type="predicted"/>
<evidence type="ECO:0000313" key="1">
    <source>
        <dbReference type="EMBL" id="MBM7798517.1"/>
    </source>
</evidence>
<dbReference type="RefSeq" id="WP_204917046.1">
    <property type="nucleotide sequence ID" value="NZ_BAAAQP010000010.1"/>
</dbReference>
<comment type="caution">
    <text evidence="1">The sequence shown here is derived from an EMBL/GenBank/DDBJ whole genome shotgun (WGS) entry which is preliminary data.</text>
</comment>
<keyword evidence="2" id="KW-1185">Reference proteome</keyword>
<dbReference type="InterPro" id="IPR029044">
    <property type="entry name" value="Nucleotide-diphossugar_trans"/>
</dbReference>
<protein>
    <recommendedName>
        <fullName evidence="3">Glycosyl transferase family 2</fullName>
    </recommendedName>
</protein>